<dbReference type="OMA" id="SVFECEV"/>
<dbReference type="Proteomes" id="UP000441609">
    <property type="component" value="Unassembled WGS sequence"/>
</dbReference>
<evidence type="ECO:0000313" key="12">
    <source>
        <dbReference type="EMBL" id="MRY92016.1"/>
    </source>
</evidence>
<evidence type="ECO:0000313" key="11">
    <source>
        <dbReference type="EMBL" id="CUO43340.1"/>
    </source>
</evidence>
<reference evidence="18 19" key="2">
    <citation type="journal article" date="2019" name="Nat. Med.">
        <title>A library of human gut bacterial isolates paired with longitudinal multiomics data enables mechanistic microbiome research.</title>
        <authorList>
            <person name="Poyet M."/>
            <person name="Groussin M."/>
            <person name="Gibbons S.M."/>
            <person name="Avila-Pacheco J."/>
            <person name="Jiang X."/>
            <person name="Kearney S.M."/>
            <person name="Perrotta A.R."/>
            <person name="Berdy B."/>
            <person name="Zhao S."/>
            <person name="Lieberman T.D."/>
            <person name="Swanson P.K."/>
            <person name="Smith M."/>
            <person name="Roesemann S."/>
            <person name="Alexander J.E."/>
            <person name="Rich S.A."/>
            <person name="Livny J."/>
            <person name="Vlamakis H."/>
            <person name="Clish C."/>
            <person name="Bullock K."/>
            <person name="Deik A."/>
            <person name="Scott J."/>
            <person name="Pierce K.A."/>
            <person name="Xavier R.J."/>
            <person name="Alm E.J."/>
        </authorList>
    </citation>
    <scope>NUCLEOTIDE SEQUENCE [LARGE SCALE GENOMIC DNA]</scope>
    <source>
        <strain evidence="14 18">BIOML-A2</strain>
        <strain evidence="15 20">BIOML-A20</strain>
        <strain evidence="13 19">BIOML-A32</strain>
        <strain evidence="12 21">BIOML-A9</strain>
    </source>
</reference>
<evidence type="ECO:0000256" key="6">
    <source>
        <dbReference type="ARBA" id="ARBA00022801"/>
    </source>
</evidence>
<dbReference type="EMBL" id="WKMC01000001">
    <property type="protein sequence ID" value="MRZ49177.1"/>
    <property type="molecule type" value="Genomic_DNA"/>
</dbReference>
<dbReference type="HAMAP" id="MF_01471">
    <property type="entry name" value="Cas2"/>
    <property type="match status" value="1"/>
</dbReference>
<evidence type="ECO:0000256" key="9">
    <source>
        <dbReference type="HAMAP-Rule" id="MF_01471"/>
    </source>
</evidence>
<dbReference type="GO" id="GO:0004521">
    <property type="term" value="F:RNA endonuclease activity"/>
    <property type="evidence" value="ECO:0007669"/>
    <property type="project" value="UniProtKB-UniRule"/>
</dbReference>
<dbReference type="Proteomes" id="UP000501982">
    <property type="component" value="Chromosome"/>
</dbReference>
<evidence type="ECO:0000256" key="2">
    <source>
        <dbReference type="ARBA" id="ARBA00009959"/>
    </source>
</evidence>
<dbReference type="EMBL" id="CP051672">
    <property type="protein sequence ID" value="QJE27581.1"/>
    <property type="molecule type" value="Genomic_DNA"/>
</dbReference>
<dbReference type="EMBL" id="WKMO01000017">
    <property type="protein sequence ID" value="MSB74990.1"/>
    <property type="molecule type" value="Genomic_DNA"/>
</dbReference>
<evidence type="ECO:0000313" key="16">
    <source>
        <dbReference type="EMBL" id="QJE27581.1"/>
    </source>
</evidence>
<comment type="subunit">
    <text evidence="9">Homodimer, forms a heterotetramer with a Cas1 homodimer.</text>
</comment>
<dbReference type="Proteomes" id="UP000441358">
    <property type="component" value="Unassembled WGS sequence"/>
</dbReference>
<dbReference type="GO" id="GO:0046872">
    <property type="term" value="F:metal ion binding"/>
    <property type="evidence" value="ECO:0007669"/>
    <property type="project" value="UniProtKB-UniRule"/>
</dbReference>
<evidence type="ECO:0000256" key="7">
    <source>
        <dbReference type="ARBA" id="ARBA00022842"/>
    </source>
</evidence>
<evidence type="ECO:0000256" key="1">
    <source>
        <dbReference type="ARBA" id="ARBA00001946"/>
    </source>
</evidence>
<protein>
    <recommendedName>
        <fullName evidence="9">CRISPR-associated endoribonuclease Cas2</fullName>
        <ecNumber evidence="9">3.1.-.-</ecNumber>
    </recommendedName>
</protein>
<dbReference type="EMBL" id="WKNE01000002">
    <property type="protein sequence ID" value="MRZ53639.1"/>
    <property type="molecule type" value="Genomic_DNA"/>
</dbReference>
<keyword evidence="5 9" id="KW-0255">Endonuclease</keyword>
<dbReference type="EMBL" id="CYYK01000007">
    <property type="protein sequence ID" value="CUO43340.1"/>
    <property type="molecule type" value="Genomic_DNA"/>
</dbReference>
<dbReference type="CDD" id="cd09725">
    <property type="entry name" value="Cas2_I_II_III"/>
    <property type="match status" value="1"/>
</dbReference>
<dbReference type="PIRSF" id="PIRSF032582">
    <property type="entry name" value="Cas2"/>
    <property type="match status" value="1"/>
</dbReference>
<name>A0A174F4U2_PARDI</name>
<evidence type="ECO:0000313" key="14">
    <source>
        <dbReference type="EMBL" id="MRZ53639.1"/>
    </source>
</evidence>
<dbReference type="Proteomes" id="UP000095455">
    <property type="component" value="Unassembled WGS sequence"/>
</dbReference>
<dbReference type="AlphaFoldDB" id="A0A174F4U2"/>
<keyword evidence="6 9" id="KW-0378">Hydrolase</keyword>
<dbReference type="GO" id="GO:0016787">
    <property type="term" value="F:hydrolase activity"/>
    <property type="evidence" value="ECO:0007669"/>
    <property type="project" value="UniProtKB-KW"/>
</dbReference>
<keyword evidence="8 9" id="KW-0051">Antiviral defense</keyword>
<keyword evidence="3 9" id="KW-0540">Nuclease</keyword>
<dbReference type="Proteomes" id="UP000461276">
    <property type="component" value="Unassembled WGS sequence"/>
</dbReference>
<evidence type="ECO:0000313" key="20">
    <source>
        <dbReference type="Proteomes" id="UP000441609"/>
    </source>
</evidence>
<comment type="function">
    <text evidence="9">CRISPR (clustered regularly interspaced short palindromic repeat), is an adaptive immune system that provides protection against mobile genetic elements (viruses, transposable elements and conjugative plasmids). CRISPR clusters contain sequences complementary to antecedent mobile elements and target invading nucleic acids. CRISPR clusters are transcribed and processed into CRISPR RNA (crRNA). Functions as a ssRNA-specific endoribonuclease. Involved in the integration of spacer DNA into the CRISPR cassette.</text>
</comment>
<dbReference type="NCBIfam" id="TIGR01573">
    <property type="entry name" value="cas2"/>
    <property type="match status" value="1"/>
</dbReference>
<evidence type="ECO:0000256" key="4">
    <source>
        <dbReference type="ARBA" id="ARBA00022723"/>
    </source>
</evidence>
<comment type="cofactor">
    <cofactor evidence="1 9">
        <name>Mg(2+)</name>
        <dbReference type="ChEBI" id="CHEBI:18420"/>
    </cofactor>
</comment>
<organism evidence="13 19">
    <name type="scientific">Parabacteroides distasonis</name>
    <dbReference type="NCBI Taxonomy" id="823"/>
    <lineage>
        <taxon>Bacteria</taxon>
        <taxon>Pseudomonadati</taxon>
        <taxon>Bacteroidota</taxon>
        <taxon>Bacteroidia</taxon>
        <taxon>Bacteroidales</taxon>
        <taxon>Tannerellaceae</taxon>
        <taxon>Parabacteroides</taxon>
    </lineage>
</organism>
<evidence type="ECO:0000313" key="19">
    <source>
        <dbReference type="Proteomes" id="UP000441358"/>
    </source>
</evidence>
<dbReference type="EC" id="3.1.-.-" evidence="9"/>
<evidence type="ECO:0000313" key="13">
    <source>
        <dbReference type="EMBL" id="MRZ49177.1"/>
    </source>
</evidence>
<reference evidence="11 17" key="1">
    <citation type="submission" date="2015-09" db="EMBL/GenBank/DDBJ databases">
        <authorList>
            <consortium name="Pathogen Informatics"/>
        </authorList>
    </citation>
    <scope>NUCLEOTIDE SEQUENCE [LARGE SCALE GENOMIC DNA]</scope>
    <source>
        <strain evidence="11 17">2789STDY5608822</strain>
    </source>
</reference>
<dbReference type="PANTHER" id="PTHR34405:SF3">
    <property type="entry name" value="CRISPR-ASSOCIATED ENDORIBONUCLEASE CAS2 3"/>
    <property type="match status" value="1"/>
</dbReference>
<feature type="binding site" evidence="9">
    <location>
        <position position="8"/>
    </location>
    <ligand>
        <name>Mg(2+)</name>
        <dbReference type="ChEBI" id="CHEBI:18420"/>
        <note>catalytic</note>
    </ligand>
</feature>
<keyword evidence="7 9" id="KW-0460">Magnesium</keyword>
<evidence type="ECO:0000256" key="5">
    <source>
        <dbReference type="ARBA" id="ARBA00022759"/>
    </source>
</evidence>
<dbReference type="InterPro" id="IPR021127">
    <property type="entry name" value="CRISPR_associated_Cas2"/>
</dbReference>
<dbReference type="Pfam" id="PF09827">
    <property type="entry name" value="CRISPR_Cas2"/>
    <property type="match status" value="1"/>
</dbReference>
<dbReference type="RefSeq" id="WP_005856765.1">
    <property type="nucleotide sequence ID" value="NZ_BQOC01000001.1"/>
</dbReference>
<keyword evidence="4 9" id="KW-0479">Metal-binding</keyword>
<dbReference type="GO" id="GO:0043571">
    <property type="term" value="P:maintenance of CRISPR repeat elements"/>
    <property type="evidence" value="ECO:0007669"/>
    <property type="project" value="UniProtKB-UniRule"/>
</dbReference>
<evidence type="ECO:0000313" key="15">
    <source>
        <dbReference type="EMBL" id="MSB74990.1"/>
    </source>
</evidence>
<evidence type="ECO:0000313" key="17">
    <source>
        <dbReference type="Proteomes" id="UP000095455"/>
    </source>
</evidence>
<gene>
    <name evidence="9 13" type="primary">cas2</name>
    <name evidence="11" type="ORF">ERS852380_02293</name>
    <name evidence="13" type="ORF">GKD66_02735</name>
    <name evidence="12" type="ORF">GKD67_01935</name>
    <name evidence="14" type="ORF">GKD68_02590</name>
    <name evidence="15" type="ORF">GKD70_17145</name>
    <name evidence="16" type="ORF">HHO38_04215</name>
</gene>
<dbReference type="Gene3D" id="3.30.70.240">
    <property type="match status" value="1"/>
</dbReference>
<dbReference type="PANTHER" id="PTHR34405">
    <property type="entry name" value="CRISPR-ASSOCIATED ENDORIBONUCLEASE CAS2"/>
    <property type="match status" value="1"/>
</dbReference>
<reference evidence="16 22" key="3">
    <citation type="submission" date="2020-04" db="EMBL/GenBank/DDBJ databases">
        <title>Complete Genomes and Methylome analysis of CBBP consortium that reverse antibiotic-induced susceptibility to vancomycin-resistant Enterococcus faecium infection.</title>
        <authorList>
            <person name="Fomenkov A."/>
            <person name="Zhang Z."/>
            <person name="Pamer E."/>
            <person name="Roberts R.J."/>
        </authorList>
    </citation>
    <scope>NUCLEOTIDE SEQUENCE [LARGE SCALE GENOMIC DNA]</scope>
    <source>
        <strain evidence="22">CBBP</strain>
        <strain evidence="16">CBBP-1</strain>
    </source>
</reference>
<evidence type="ECO:0000256" key="3">
    <source>
        <dbReference type="ARBA" id="ARBA00022722"/>
    </source>
</evidence>
<evidence type="ECO:0000313" key="18">
    <source>
        <dbReference type="Proteomes" id="UP000432516"/>
    </source>
</evidence>
<dbReference type="InterPro" id="IPR019199">
    <property type="entry name" value="Virulence_VapD/CRISPR_Cas2"/>
</dbReference>
<evidence type="ECO:0000313" key="22">
    <source>
        <dbReference type="Proteomes" id="UP000501982"/>
    </source>
</evidence>
<evidence type="ECO:0000256" key="8">
    <source>
        <dbReference type="ARBA" id="ARBA00023118"/>
    </source>
</evidence>
<proteinExistence type="inferred from homology"/>
<evidence type="ECO:0000313" key="21">
    <source>
        <dbReference type="Proteomes" id="UP000461276"/>
    </source>
</evidence>
<dbReference type="OrthoDB" id="9798176at2"/>
<evidence type="ECO:0000256" key="10">
    <source>
        <dbReference type="PIRNR" id="PIRNR032582"/>
    </source>
</evidence>
<sequence length="96" mass="11135">MHILVTYDVDTTSKEGARRLRHVAKACIDYGQRVQNSVFECEVTEAQYCLLIERIKRIIDMSLDSVRFYILNKNENKRVKVIGVETAYKVNNALII</sequence>
<dbReference type="GO" id="GO:0051607">
    <property type="term" value="P:defense response to virus"/>
    <property type="evidence" value="ECO:0007669"/>
    <property type="project" value="UniProtKB-UniRule"/>
</dbReference>
<dbReference type="SUPFAM" id="SSF143430">
    <property type="entry name" value="TTP0101/SSO1404-like"/>
    <property type="match status" value="1"/>
</dbReference>
<dbReference type="EMBL" id="WKMY01000001">
    <property type="protein sequence ID" value="MRY92016.1"/>
    <property type="molecule type" value="Genomic_DNA"/>
</dbReference>
<dbReference type="Proteomes" id="UP000432516">
    <property type="component" value="Unassembled WGS sequence"/>
</dbReference>
<comment type="similarity">
    <text evidence="2 9 10">Belongs to the CRISPR-associated endoribonuclease Cas2 protein family.</text>
</comment>
<accession>A0A174F4U2</accession>